<evidence type="ECO:0000313" key="8">
    <source>
        <dbReference type="Proteomes" id="UP000219947"/>
    </source>
</evidence>
<keyword evidence="3 4" id="KW-0378">Hydrolase</keyword>
<dbReference type="CDD" id="cd18876">
    <property type="entry name" value="NUDIX_Hydrolase"/>
    <property type="match status" value="1"/>
</dbReference>
<dbReference type="Pfam" id="PF00293">
    <property type="entry name" value="NUDIX"/>
    <property type="match status" value="1"/>
</dbReference>
<dbReference type="Proteomes" id="UP000270988">
    <property type="component" value="Chromosome"/>
</dbReference>
<dbReference type="AlphaFoldDB" id="A0A2A8D821"/>
<dbReference type="InterPro" id="IPR020084">
    <property type="entry name" value="NUDIX_hydrolase_CS"/>
</dbReference>
<evidence type="ECO:0000256" key="4">
    <source>
        <dbReference type="RuleBase" id="RU003476"/>
    </source>
</evidence>
<evidence type="ECO:0000256" key="1">
    <source>
        <dbReference type="ARBA" id="ARBA00001946"/>
    </source>
</evidence>
<dbReference type="EMBL" id="LR134521">
    <property type="protein sequence ID" value="VEJ29620.1"/>
    <property type="molecule type" value="Genomic_DNA"/>
</dbReference>
<organism evidence="6 8">
    <name type="scientific">Rothia dentocariosa</name>
    <dbReference type="NCBI Taxonomy" id="2047"/>
    <lineage>
        <taxon>Bacteria</taxon>
        <taxon>Bacillati</taxon>
        <taxon>Actinomycetota</taxon>
        <taxon>Actinomycetes</taxon>
        <taxon>Micrococcales</taxon>
        <taxon>Micrococcaceae</taxon>
        <taxon>Rothia</taxon>
    </lineage>
</organism>
<evidence type="ECO:0000313" key="9">
    <source>
        <dbReference type="Proteomes" id="UP000270988"/>
    </source>
</evidence>
<name>A0A2A8D821_9MICC</name>
<dbReference type="STRING" id="762948.HMPREF0733_12120"/>
<dbReference type="Gene3D" id="3.90.79.10">
    <property type="entry name" value="Nucleoside Triphosphate Pyrophosphohydrolase"/>
    <property type="match status" value="1"/>
</dbReference>
<dbReference type="Proteomes" id="UP000219947">
    <property type="component" value="Unassembled WGS sequence"/>
</dbReference>
<evidence type="ECO:0000259" key="5">
    <source>
        <dbReference type="PROSITE" id="PS51462"/>
    </source>
</evidence>
<dbReference type="RefSeq" id="WP_098042291.1">
    <property type="nucleotide sequence ID" value="NZ_CAUTDP010000002.1"/>
</dbReference>
<proteinExistence type="inferred from homology"/>
<dbReference type="EMBL" id="PDEV01000001">
    <property type="protein sequence ID" value="PEN16927.1"/>
    <property type="molecule type" value="Genomic_DNA"/>
</dbReference>
<sequence>MKDTYLSHEELVAFIATLPTRRLAAGALIRNEEGELLVVKPNYKDGWILPGGTVEAGEAPKTGCFREVQEELGLTLTPGRLVAIFHGLALGVWGDSTYYMYDAGVIPRDTHITLQNDELVTYEWVAGENLGDYVRPAMVRRLQEALKALETGEVLEISSDD</sequence>
<evidence type="ECO:0000313" key="7">
    <source>
        <dbReference type="EMBL" id="VEJ29620.1"/>
    </source>
</evidence>
<accession>A0A2A8D821</accession>
<gene>
    <name evidence="6" type="ORF">CRM92_02520</name>
    <name evidence="7" type="ORF">NCTC10918_00882</name>
</gene>
<evidence type="ECO:0000313" key="6">
    <source>
        <dbReference type="EMBL" id="PEN16927.1"/>
    </source>
</evidence>
<comment type="similarity">
    <text evidence="2 4">Belongs to the Nudix hydrolase family.</text>
</comment>
<protein>
    <submittedName>
        <fullName evidence="6">NUDIX hydrolase</fullName>
    </submittedName>
    <submittedName>
        <fullName evidence="7">RNA pyrophosphohydrolase</fullName>
    </submittedName>
</protein>
<evidence type="ECO:0000256" key="2">
    <source>
        <dbReference type="ARBA" id="ARBA00005582"/>
    </source>
</evidence>
<reference evidence="6" key="1">
    <citation type="submission" date="2017-10" db="EMBL/GenBank/DDBJ databases">
        <title>Kefir isolates.</title>
        <authorList>
            <person name="Kim Y."/>
            <person name="Blasche S."/>
        </authorList>
    </citation>
    <scope>NUCLEOTIDE SEQUENCE [LARGE SCALE GENOMIC DNA]</scope>
    <source>
        <strain evidence="6">OG2-2</strain>
    </source>
</reference>
<dbReference type="PANTHER" id="PTHR43046:SF14">
    <property type="entry name" value="MUTT_NUDIX FAMILY PROTEIN"/>
    <property type="match status" value="1"/>
</dbReference>
<feature type="domain" description="Nudix hydrolase" evidence="5">
    <location>
        <begin position="20"/>
        <end position="150"/>
    </location>
</feature>
<dbReference type="PROSITE" id="PS51462">
    <property type="entry name" value="NUDIX"/>
    <property type="match status" value="1"/>
</dbReference>
<comment type="cofactor">
    <cofactor evidence="1">
        <name>Mg(2+)</name>
        <dbReference type="ChEBI" id="CHEBI:18420"/>
    </cofactor>
</comment>
<dbReference type="SUPFAM" id="SSF55811">
    <property type="entry name" value="Nudix"/>
    <property type="match status" value="1"/>
</dbReference>
<dbReference type="PROSITE" id="PS00893">
    <property type="entry name" value="NUDIX_BOX"/>
    <property type="match status" value="1"/>
</dbReference>
<dbReference type="PANTHER" id="PTHR43046">
    <property type="entry name" value="GDP-MANNOSE MANNOSYL HYDROLASE"/>
    <property type="match status" value="1"/>
</dbReference>
<dbReference type="PRINTS" id="PR00502">
    <property type="entry name" value="NUDIXFAMILY"/>
</dbReference>
<dbReference type="GO" id="GO:0016787">
    <property type="term" value="F:hydrolase activity"/>
    <property type="evidence" value="ECO:0007669"/>
    <property type="project" value="UniProtKB-KW"/>
</dbReference>
<keyword evidence="8" id="KW-1185">Reference proteome</keyword>
<dbReference type="InterPro" id="IPR020476">
    <property type="entry name" value="Nudix_hydrolase"/>
</dbReference>
<evidence type="ECO:0000256" key="3">
    <source>
        <dbReference type="ARBA" id="ARBA00022801"/>
    </source>
</evidence>
<dbReference type="InterPro" id="IPR015797">
    <property type="entry name" value="NUDIX_hydrolase-like_dom_sf"/>
</dbReference>
<dbReference type="InterPro" id="IPR000086">
    <property type="entry name" value="NUDIX_hydrolase_dom"/>
</dbReference>
<reference evidence="7 9" key="2">
    <citation type="submission" date="2018-12" db="EMBL/GenBank/DDBJ databases">
        <authorList>
            <consortium name="Pathogen Informatics"/>
        </authorList>
    </citation>
    <scope>NUCLEOTIDE SEQUENCE [LARGE SCALE GENOMIC DNA]</scope>
    <source>
        <strain evidence="7 9">NCTC10918</strain>
    </source>
</reference>